<evidence type="ECO:0000313" key="1">
    <source>
        <dbReference type="EMBL" id="ACE91000.1"/>
    </source>
</evidence>
<dbReference type="Proteomes" id="UP000008817">
    <property type="component" value="Chromosome"/>
</dbReference>
<protein>
    <submittedName>
        <fullName evidence="1">Uncharacterized protein</fullName>
    </submittedName>
</protein>
<gene>
    <name evidence="1" type="ordered locus">RHECIAT_CH0002039</name>
</gene>
<dbReference type="AlphaFoldDB" id="B3PYS1"/>
<proteinExistence type="predicted"/>
<name>B3PYS1_RHIE6</name>
<organism evidence="1 2">
    <name type="scientific">Rhizobium etli (strain CIAT 652)</name>
    <dbReference type="NCBI Taxonomy" id="491916"/>
    <lineage>
        <taxon>Bacteria</taxon>
        <taxon>Pseudomonadati</taxon>
        <taxon>Pseudomonadota</taxon>
        <taxon>Alphaproteobacteria</taxon>
        <taxon>Hyphomicrobiales</taxon>
        <taxon>Rhizobiaceae</taxon>
        <taxon>Rhizobium/Agrobacterium group</taxon>
        <taxon>Rhizobium</taxon>
    </lineage>
</organism>
<evidence type="ECO:0000313" key="2">
    <source>
        <dbReference type="Proteomes" id="UP000008817"/>
    </source>
</evidence>
<dbReference type="KEGG" id="rec:RHECIAT_CH0002039"/>
<reference evidence="1 2" key="1">
    <citation type="submission" date="2008-04" db="EMBL/GenBank/DDBJ databases">
        <title>Genome diversity and DNA divergence of Rhizobium etli.</title>
        <authorList>
            <person name="Gonzalez V."/>
            <person name="Acosta J.L."/>
            <person name="Santamaria R.I."/>
            <person name="Bustos P."/>
            <person name="Hernandez-Gonzalez I.L."/>
            <person name="Fernandez J.L."/>
            <person name="Diaz R."/>
            <person name="Flores M."/>
            <person name="Mora J."/>
            <person name="Palacios R."/>
            <person name="Davila G."/>
        </authorList>
    </citation>
    <scope>NUCLEOTIDE SEQUENCE [LARGE SCALE GENOMIC DNA]</scope>
    <source>
        <strain evidence="1 2">CIAT 652</strain>
    </source>
</reference>
<dbReference type="HOGENOM" id="CLU_2370781_0_0_5"/>
<sequence>MCSCRCRGQPITRIRSAAASIEFNPDVTFICDRPRKNRDENRCGQFANYPCSLLGVILGLVLPCAEDLLPYRLEADARDKPDDEREVGLYCPPAV</sequence>
<dbReference type="EMBL" id="CP001074">
    <property type="protein sequence ID" value="ACE91000.1"/>
    <property type="molecule type" value="Genomic_DNA"/>
</dbReference>
<accession>B3PYS1</accession>